<reference evidence="4 5" key="1">
    <citation type="submission" date="2019-04" db="EMBL/GenBank/DDBJ databases">
        <title>High contiguity whole genome sequence and gene annotation resource for two Venturia nashicola isolates.</title>
        <authorList>
            <person name="Prokchorchik M."/>
            <person name="Won K."/>
            <person name="Lee Y."/>
            <person name="Choi E.D."/>
            <person name="Segonzac C."/>
            <person name="Sohn K.H."/>
        </authorList>
    </citation>
    <scope>NUCLEOTIDE SEQUENCE [LARGE SCALE GENOMIC DNA]</scope>
    <source>
        <strain evidence="4 5">PRI2</strain>
    </source>
</reference>
<dbReference type="EMBL" id="SNSC02000009">
    <property type="protein sequence ID" value="TID21687.1"/>
    <property type="molecule type" value="Genomic_DNA"/>
</dbReference>
<evidence type="ECO:0000313" key="4">
    <source>
        <dbReference type="EMBL" id="TID21687.1"/>
    </source>
</evidence>
<comment type="caution">
    <text evidence="4">The sequence shown here is derived from an EMBL/GenBank/DDBJ whole genome shotgun (WGS) entry which is preliminary data.</text>
</comment>
<dbReference type="STRING" id="86259.A0A4Z1PHR0"/>
<dbReference type="AlphaFoldDB" id="A0A4Z1PHR0"/>
<evidence type="ECO:0000259" key="3">
    <source>
        <dbReference type="PROSITE" id="PS50048"/>
    </source>
</evidence>
<proteinExistence type="predicted"/>
<feature type="region of interest" description="Disordered" evidence="2">
    <location>
        <begin position="1"/>
        <end position="54"/>
    </location>
</feature>
<sequence length="228" mass="25170">MADRNSLSPGGQRSLLPSPNPRTTSDELIQANSPDGFDGTEGAQSKAGGKSMKRAKVTAVACQPCQKRKSKCDGQRPTCSACNTKSTESECHYDSAGDQRRTSALKDRIDAGERESQDLKMIIDAMCTDPSTIDLVRDRLVFEHFSRTHQMANVFRARMASGAALGYDEYTGFQEPPYSQPSFLDDDTAPSPTATHWSSDILSGEEEEADDFEFEEETYRDPGPHSWR</sequence>
<dbReference type="Gene3D" id="4.10.240.10">
    <property type="entry name" value="Zn(2)-C6 fungal-type DNA-binding domain"/>
    <property type="match status" value="1"/>
</dbReference>
<dbReference type="SMART" id="SM00066">
    <property type="entry name" value="GAL4"/>
    <property type="match status" value="1"/>
</dbReference>
<feature type="compositionally biased region" description="Polar residues" evidence="2">
    <location>
        <begin position="1"/>
        <end position="33"/>
    </location>
</feature>
<dbReference type="InterPro" id="IPR036864">
    <property type="entry name" value="Zn2-C6_fun-type_DNA-bd_sf"/>
</dbReference>
<dbReference type="PROSITE" id="PS50048">
    <property type="entry name" value="ZN2_CY6_FUNGAL_2"/>
    <property type="match status" value="1"/>
</dbReference>
<evidence type="ECO:0000256" key="1">
    <source>
        <dbReference type="ARBA" id="ARBA00023242"/>
    </source>
</evidence>
<keyword evidence="1" id="KW-0539">Nucleus</keyword>
<name>A0A4Z1PHR0_9PEZI</name>
<dbReference type="Pfam" id="PF00172">
    <property type="entry name" value="Zn_clus"/>
    <property type="match status" value="1"/>
</dbReference>
<accession>A0A4Z1PHR0</accession>
<protein>
    <submittedName>
        <fullName evidence="4">Fungal specific transcription factor domain-containing protein</fullName>
    </submittedName>
</protein>
<feature type="compositionally biased region" description="Polar residues" evidence="2">
    <location>
        <begin position="190"/>
        <end position="201"/>
    </location>
</feature>
<keyword evidence="5" id="KW-1185">Reference proteome</keyword>
<evidence type="ECO:0000256" key="2">
    <source>
        <dbReference type="SAM" id="MobiDB-lite"/>
    </source>
</evidence>
<dbReference type="Proteomes" id="UP000298493">
    <property type="component" value="Unassembled WGS sequence"/>
</dbReference>
<feature type="compositionally biased region" description="Acidic residues" evidence="2">
    <location>
        <begin position="203"/>
        <end position="216"/>
    </location>
</feature>
<dbReference type="PANTHER" id="PTHR47256">
    <property type="entry name" value="ZN(II)2CYS6 TRANSCRIPTION FACTOR (EUROFUNG)-RELATED"/>
    <property type="match status" value="1"/>
</dbReference>
<dbReference type="PANTHER" id="PTHR47256:SF1">
    <property type="entry name" value="ZN(II)2CYS6 TRANSCRIPTION FACTOR (EUROFUNG)"/>
    <property type="match status" value="1"/>
</dbReference>
<feature type="domain" description="Zn(2)-C6 fungal-type" evidence="3">
    <location>
        <begin position="61"/>
        <end position="93"/>
    </location>
</feature>
<gene>
    <name evidence="4" type="ORF">E6O75_ATG05082</name>
</gene>
<feature type="region of interest" description="Disordered" evidence="2">
    <location>
        <begin position="176"/>
        <end position="228"/>
    </location>
</feature>
<feature type="compositionally biased region" description="Basic and acidic residues" evidence="2">
    <location>
        <begin position="217"/>
        <end position="228"/>
    </location>
</feature>
<dbReference type="GO" id="GO:0000981">
    <property type="term" value="F:DNA-binding transcription factor activity, RNA polymerase II-specific"/>
    <property type="evidence" value="ECO:0007669"/>
    <property type="project" value="InterPro"/>
</dbReference>
<dbReference type="SUPFAM" id="SSF57701">
    <property type="entry name" value="Zn2/Cys6 DNA-binding domain"/>
    <property type="match status" value="1"/>
</dbReference>
<dbReference type="InterPro" id="IPR001138">
    <property type="entry name" value="Zn2Cys6_DnaBD"/>
</dbReference>
<dbReference type="GO" id="GO:0008270">
    <property type="term" value="F:zinc ion binding"/>
    <property type="evidence" value="ECO:0007669"/>
    <property type="project" value="InterPro"/>
</dbReference>
<evidence type="ECO:0000313" key="5">
    <source>
        <dbReference type="Proteomes" id="UP000298493"/>
    </source>
</evidence>
<dbReference type="InterPro" id="IPR053187">
    <property type="entry name" value="Notoamide_regulator"/>
</dbReference>
<organism evidence="4 5">
    <name type="scientific">Venturia nashicola</name>
    <dbReference type="NCBI Taxonomy" id="86259"/>
    <lineage>
        <taxon>Eukaryota</taxon>
        <taxon>Fungi</taxon>
        <taxon>Dikarya</taxon>
        <taxon>Ascomycota</taxon>
        <taxon>Pezizomycotina</taxon>
        <taxon>Dothideomycetes</taxon>
        <taxon>Pleosporomycetidae</taxon>
        <taxon>Venturiales</taxon>
        <taxon>Venturiaceae</taxon>
        <taxon>Venturia</taxon>
    </lineage>
</organism>
<dbReference type="CDD" id="cd00067">
    <property type="entry name" value="GAL4"/>
    <property type="match status" value="1"/>
</dbReference>